<proteinExistence type="predicted"/>
<organism evidence="1 2">
    <name type="scientific">Amborella trichopoda</name>
    <dbReference type="NCBI Taxonomy" id="13333"/>
    <lineage>
        <taxon>Eukaryota</taxon>
        <taxon>Viridiplantae</taxon>
        <taxon>Streptophyta</taxon>
        <taxon>Embryophyta</taxon>
        <taxon>Tracheophyta</taxon>
        <taxon>Spermatophyta</taxon>
        <taxon>Magnoliopsida</taxon>
        <taxon>Amborellales</taxon>
        <taxon>Amborellaceae</taxon>
        <taxon>Amborella</taxon>
    </lineage>
</organism>
<reference evidence="2" key="1">
    <citation type="journal article" date="2013" name="Science">
        <title>The Amborella genome and the evolution of flowering plants.</title>
        <authorList>
            <consortium name="Amborella Genome Project"/>
        </authorList>
    </citation>
    <scope>NUCLEOTIDE SEQUENCE [LARGE SCALE GENOMIC DNA]</scope>
</reference>
<sequence length="135" mass="15282">MFALPLTRCCSSINSSCPAPRASQGLNSYVWLARWRTERGSPLAQPYLSSAYYGPSKIATTLKKVWHDGAGLRINHNHSREQCPHMLRSQNHGYASHIYSGEGNRTDIPSKDFFLAPQKPFKIESLRARVFFVWG</sequence>
<gene>
    <name evidence="1" type="ORF">AMTR_s00013p00159470</name>
</gene>
<accession>W1PRM0</accession>
<dbReference type="Gramene" id="ERN09905">
    <property type="protein sequence ID" value="ERN09905"/>
    <property type="gene ID" value="AMTR_s00013p00159470"/>
</dbReference>
<name>W1PRM0_AMBTC</name>
<protein>
    <submittedName>
        <fullName evidence="1">Uncharacterized protein</fullName>
    </submittedName>
</protein>
<evidence type="ECO:0000313" key="2">
    <source>
        <dbReference type="Proteomes" id="UP000017836"/>
    </source>
</evidence>
<dbReference type="AlphaFoldDB" id="W1PRM0"/>
<dbReference type="EMBL" id="KI392979">
    <property type="protein sequence ID" value="ERN09905.1"/>
    <property type="molecule type" value="Genomic_DNA"/>
</dbReference>
<evidence type="ECO:0000313" key="1">
    <source>
        <dbReference type="EMBL" id="ERN09905.1"/>
    </source>
</evidence>
<dbReference type="HOGENOM" id="CLU_1888553_0_0_1"/>
<keyword evidence="2" id="KW-1185">Reference proteome</keyword>
<dbReference type="Proteomes" id="UP000017836">
    <property type="component" value="Unassembled WGS sequence"/>
</dbReference>